<dbReference type="RefSeq" id="WP_013823754.1">
    <property type="nucleotide sequence ID" value="NC_015573.1"/>
</dbReference>
<feature type="transmembrane region" description="Helical" evidence="1">
    <location>
        <begin position="252"/>
        <end position="271"/>
    </location>
</feature>
<dbReference type="AlphaFoldDB" id="A0AAU8Q4U8"/>
<dbReference type="EMBL" id="CP002770">
    <property type="protein sequence ID" value="AEG16243.1"/>
    <property type="molecule type" value="Genomic_DNA"/>
</dbReference>
<organism evidence="2 3">
    <name type="scientific">Desulfofundulus kuznetsovii (strain DSM 6115 / VKM B-1805 / 17)</name>
    <name type="common">Desulfotomaculum kuznetsovii</name>
    <dbReference type="NCBI Taxonomy" id="760568"/>
    <lineage>
        <taxon>Bacteria</taxon>
        <taxon>Bacillati</taxon>
        <taxon>Bacillota</taxon>
        <taxon>Clostridia</taxon>
        <taxon>Eubacteriales</taxon>
        <taxon>Peptococcaceae</taxon>
        <taxon>Desulfofundulus</taxon>
    </lineage>
</organism>
<gene>
    <name evidence="2" type="ordered locus">Desku_2722</name>
</gene>
<name>A0AAU8Q4U8_DESK7</name>
<evidence type="ECO:0000313" key="3">
    <source>
        <dbReference type="Proteomes" id="UP000009229"/>
    </source>
</evidence>
<evidence type="ECO:0000256" key="1">
    <source>
        <dbReference type="SAM" id="Phobius"/>
    </source>
</evidence>
<keyword evidence="1" id="KW-0472">Membrane</keyword>
<keyword evidence="1" id="KW-1133">Transmembrane helix</keyword>
<dbReference type="Pfam" id="PF12679">
    <property type="entry name" value="ABC2_membrane_2"/>
    <property type="match status" value="1"/>
</dbReference>
<feature type="transmembrane region" description="Helical" evidence="1">
    <location>
        <begin position="110"/>
        <end position="131"/>
    </location>
</feature>
<protein>
    <recommendedName>
        <fullName evidence="4">ABC transporter permease</fullName>
    </recommendedName>
</protein>
<dbReference type="PANTHER" id="PTHR43471:SF10">
    <property type="entry name" value="SLL1107 PROTEIN"/>
    <property type="match status" value="1"/>
</dbReference>
<proteinExistence type="predicted"/>
<feature type="transmembrane region" description="Helical" evidence="1">
    <location>
        <begin position="143"/>
        <end position="163"/>
    </location>
</feature>
<dbReference type="GO" id="GO:0140359">
    <property type="term" value="F:ABC-type transporter activity"/>
    <property type="evidence" value="ECO:0007669"/>
    <property type="project" value="InterPro"/>
</dbReference>
<sequence length="276" mass="29673">MITIIRLTTKEVLRKKIFLVVILLTVVFFLLYGLATHYAVEQFNRYSNSLYKLFIYPQLLSLGLYFSSFIVALLAVFSGVGAISGEIDSGILHAIATRPIRRSEIVLGKFLGYGSIVCIYAAFFFLGIVLLVKHMTGFNPGNILEAMGLYILGPMVLLALSLLGSTFLSTLANGVAMFTLYILAAVGGMVEQIGVGLKNSTLQNIGVVSSLIIPSDAMYKKMITVILTSPDNVVNVLSMTPFGSASSPSGAMVAYTVVYLAAVLAGAVAVFNRRDV</sequence>
<dbReference type="KEGG" id="dku:Desku_2722"/>
<keyword evidence="1" id="KW-0812">Transmembrane</keyword>
<dbReference type="Proteomes" id="UP000009229">
    <property type="component" value="Chromosome"/>
</dbReference>
<reference evidence="3" key="1">
    <citation type="submission" date="2011-05" db="EMBL/GenBank/DDBJ databases">
        <title>Complete sequence of Desulfotomaculum kuznetsovii DSM 6115.</title>
        <authorList>
            <person name="Lucas S."/>
            <person name="Han J."/>
            <person name="Lapidus A."/>
            <person name="Cheng J.-F."/>
            <person name="Goodwin L."/>
            <person name="Pitluck S."/>
            <person name="Peters L."/>
            <person name="Mikhailova N."/>
            <person name="Lu M."/>
            <person name="Saunders E."/>
            <person name="Han C."/>
            <person name="Tapia R."/>
            <person name="Land M."/>
            <person name="Hauser L."/>
            <person name="Kyrpides N."/>
            <person name="Ivanova N."/>
            <person name="Pagani I."/>
            <person name="Nazina T."/>
            <person name="Ivanova A."/>
            <person name="Parshina S."/>
            <person name="Kuever J."/>
            <person name="Muyzer G."/>
            <person name="Plugge C."/>
            <person name="Stams A."/>
            <person name="Woyke T."/>
        </authorList>
    </citation>
    <scope>NUCLEOTIDE SEQUENCE [LARGE SCALE GENOMIC DNA]</scope>
    <source>
        <strain evidence="3">DSM 6115 / VKM B-1805 / 17</strain>
    </source>
</reference>
<feature type="transmembrane region" description="Helical" evidence="1">
    <location>
        <begin position="55"/>
        <end position="77"/>
    </location>
</feature>
<keyword evidence="3" id="KW-1185">Reference proteome</keyword>
<dbReference type="GO" id="GO:0005886">
    <property type="term" value="C:plasma membrane"/>
    <property type="evidence" value="ECO:0007669"/>
    <property type="project" value="UniProtKB-SubCell"/>
</dbReference>
<dbReference type="PANTHER" id="PTHR43471">
    <property type="entry name" value="ABC TRANSPORTER PERMEASE"/>
    <property type="match status" value="1"/>
</dbReference>
<evidence type="ECO:0000313" key="2">
    <source>
        <dbReference type="EMBL" id="AEG16243.1"/>
    </source>
</evidence>
<evidence type="ECO:0008006" key="4">
    <source>
        <dbReference type="Google" id="ProtNLM"/>
    </source>
</evidence>
<feature type="transmembrane region" description="Helical" evidence="1">
    <location>
        <begin position="17"/>
        <end position="35"/>
    </location>
</feature>
<feature type="transmembrane region" description="Helical" evidence="1">
    <location>
        <begin position="170"/>
        <end position="190"/>
    </location>
</feature>
<accession>A0AAU8Q4U8</accession>